<gene>
    <name evidence="7" type="ORF">G0Q07_03945</name>
</gene>
<dbReference type="Gene3D" id="1.20.1090.10">
    <property type="entry name" value="Dehydroquinate synthase-like - alpha domain"/>
    <property type="match status" value="1"/>
</dbReference>
<dbReference type="PANTHER" id="PTHR11496:SF102">
    <property type="entry name" value="ALCOHOL DEHYDROGENASE 4"/>
    <property type="match status" value="1"/>
</dbReference>
<dbReference type="SUPFAM" id="SSF56796">
    <property type="entry name" value="Dehydroquinate synthase-like"/>
    <property type="match status" value="1"/>
</dbReference>
<dbReference type="Pfam" id="PF25137">
    <property type="entry name" value="ADH_Fe_C"/>
    <property type="match status" value="1"/>
</dbReference>
<feature type="domain" description="Alcohol dehydrogenase iron-type/glycerol dehydrogenase GldA" evidence="5">
    <location>
        <begin position="12"/>
        <end position="176"/>
    </location>
</feature>
<accession>A0A6C0R8Y0</accession>
<evidence type="ECO:0000256" key="1">
    <source>
        <dbReference type="ARBA" id="ARBA00001962"/>
    </source>
</evidence>
<dbReference type="Pfam" id="PF00465">
    <property type="entry name" value="Fe-ADH"/>
    <property type="match status" value="1"/>
</dbReference>
<dbReference type="Gene3D" id="3.40.50.1970">
    <property type="match status" value="1"/>
</dbReference>
<organism evidence="7 8">
    <name type="scientific">Draconibacterium halophilum</name>
    <dbReference type="NCBI Taxonomy" id="2706887"/>
    <lineage>
        <taxon>Bacteria</taxon>
        <taxon>Pseudomonadati</taxon>
        <taxon>Bacteroidota</taxon>
        <taxon>Bacteroidia</taxon>
        <taxon>Marinilabiliales</taxon>
        <taxon>Prolixibacteraceae</taxon>
        <taxon>Draconibacterium</taxon>
    </lineage>
</organism>
<dbReference type="InterPro" id="IPR001670">
    <property type="entry name" value="ADH_Fe/GldA"/>
</dbReference>
<dbReference type="RefSeq" id="WP_163344867.1">
    <property type="nucleotide sequence ID" value="NZ_CP048409.1"/>
</dbReference>
<dbReference type="PANTHER" id="PTHR11496">
    <property type="entry name" value="ALCOHOL DEHYDROGENASE"/>
    <property type="match status" value="1"/>
</dbReference>
<reference evidence="7 8" key="1">
    <citation type="submission" date="2020-02" db="EMBL/GenBank/DDBJ databases">
        <title>Genome sequencing for Draconibacterium sp. strain M1.</title>
        <authorList>
            <person name="Park S.-J."/>
        </authorList>
    </citation>
    <scope>NUCLEOTIDE SEQUENCE [LARGE SCALE GENOMIC DNA]</scope>
    <source>
        <strain evidence="7 8">M1</strain>
    </source>
</reference>
<dbReference type="FunFam" id="3.40.50.1970:FF:000003">
    <property type="entry name" value="Alcohol dehydrogenase, iron-containing"/>
    <property type="match status" value="1"/>
</dbReference>
<comment type="similarity">
    <text evidence="2">Belongs to the iron-containing alcohol dehydrogenase family.</text>
</comment>
<evidence type="ECO:0000256" key="2">
    <source>
        <dbReference type="ARBA" id="ARBA00007358"/>
    </source>
</evidence>
<name>A0A6C0R8Y0_9BACT</name>
<proteinExistence type="inferred from homology"/>
<keyword evidence="4" id="KW-0520">NAD</keyword>
<evidence type="ECO:0000256" key="4">
    <source>
        <dbReference type="ARBA" id="ARBA00023027"/>
    </source>
</evidence>
<keyword evidence="8" id="KW-1185">Reference proteome</keyword>
<dbReference type="InterPro" id="IPR056798">
    <property type="entry name" value="ADH_Fe_C"/>
</dbReference>
<sequence length="382" mass="40558">MAVNFSFATAGQIIFGNHTLDKVPDLVAGFGKKVILVTGKSSLRAEELMAKFSPGTDTILFKVPGEPTTDLIEAGVKLAREHNSEVVVGFGGGSVIDSAKAIAAMGTNKGELLDYLEVIGRGKPLTERPLPCIAIPTTAGTGAEATKNAVIKSPENNVKVSLRSSQMYPDIAVVDPVLTWSMPPALTASTGVDALTHLLETFVSNQANPFIDMICREGLTRISRSLRKAFTDGADKQAREDMAMASLLGGMALANVKLGAVHGFAGPMGGMFPIPHGAVCACLMSAVIEENIQALRNNKLDSSKFDELAKILTGNEKAMSNDAAIWASELVAELQVSTLSEFGLTQKDFPLLIEKAKVSSSIKGNPVELTDEQLFRILERSL</sequence>
<dbReference type="GO" id="GO:0004022">
    <property type="term" value="F:alcohol dehydrogenase (NAD+) activity"/>
    <property type="evidence" value="ECO:0007669"/>
    <property type="project" value="TreeGrafter"/>
</dbReference>
<comment type="cofactor">
    <cofactor evidence="1">
        <name>Fe cation</name>
        <dbReference type="ChEBI" id="CHEBI:24875"/>
    </cofactor>
</comment>
<evidence type="ECO:0000259" key="6">
    <source>
        <dbReference type="Pfam" id="PF25137"/>
    </source>
</evidence>
<dbReference type="KEGG" id="drc:G0Q07_03945"/>
<keyword evidence="3" id="KW-0560">Oxidoreductase</keyword>
<dbReference type="EMBL" id="CP048409">
    <property type="protein sequence ID" value="QIA06938.1"/>
    <property type="molecule type" value="Genomic_DNA"/>
</dbReference>
<feature type="domain" description="Fe-containing alcohol dehydrogenase-like C-terminal" evidence="6">
    <location>
        <begin position="187"/>
        <end position="381"/>
    </location>
</feature>
<dbReference type="Proteomes" id="UP000474630">
    <property type="component" value="Chromosome"/>
</dbReference>
<evidence type="ECO:0000313" key="8">
    <source>
        <dbReference type="Proteomes" id="UP000474630"/>
    </source>
</evidence>
<dbReference type="CDD" id="cd08183">
    <property type="entry name" value="Fe-ADH-like"/>
    <property type="match status" value="1"/>
</dbReference>
<evidence type="ECO:0000256" key="3">
    <source>
        <dbReference type="ARBA" id="ARBA00023002"/>
    </source>
</evidence>
<protein>
    <submittedName>
        <fullName evidence="7">Iron-containing alcohol dehydrogenase</fullName>
    </submittedName>
</protein>
<dbReference type="GO" id="GO:0046872">
    <property type="term" value="F:metal ion binding"/>
    <property type="evidence" value="ECO:0007669"/>
    <property type="project" value="InterPro"/>
</dbReference>
<dbReference type="InterPro" id="IPR039697">
    <property type="entry name" value="Alcohol_dehydrogenase_Fe"/>
</dbReference>
<evidence type="ECO:0000259" key="5">
    <source>
        <dbReference type="Pfam" id="PF00465"/>
    </source>
</evidence>
<dbReference type="AlphaFoldDB" id="A0A6C0R8Y0"/>
<dbReference type="InterPro" id="IPR018211">
    <property type="entry name" value="ADH_Fe_CS"/>
</dbReference>
<evidence type="ECO:0000313" key="7">
    <source>
        <dbReference type="EMBL" id="QIA06938.1"/>
    </source>
</evidence>
<dbReference type="PROSITE" id="PS00913">
    <property type="entry name" value="ADH_IRON_1"/>
    <property type="match status" value="1"/>
</dbReference>